<dbReference type="EC" id="2.6.1.2" evidence="6"/>
<evidence type="ECO:0000256" key="3">
    <source>
        <dbReference type="ARBA" id="ARBA00022576"/>
    </source>
</evidence>
<dbReference type="Gene3D" id="3.40.640.10">
    <property type="entry name" value="Type I PLP-dependent aspartate aminotransferase-like (Major domain)"/>
    <property type="match status" value="1"/>
</dbReference>
<gene>
    <name evidence="8" type="ORF">brsh051_03200</name>
</gene>
<name>A0AAN0KC67_9ACTN</name>
<dbReference type="Pfam" id="PF00155">
    <property type="entry name" value="Aminotran_1_2"/>
    <property type="match status" value="1"/>
</dbReference>
<keyword evidence="5" id="KW-0663">Pyridoxal phosphate</keyword>
<evidence type="ECO:0000313" key="9">
    <source>
        <dbReference type="Proteomes" id="UP001431656"/>
    </source>
</evidence>
<dbReference type="EMBL" id="AP028056">
    <property type="protein sequence ID" value="BEH01039.1"/>
    <property type="molecule type" value="Genomic_DNA"/>
</dbReference>
<evidence type="ECO:0000256" key="1">
    <source>
        <dbReference type="ARBA" id="ARBA00001933"/>
    </source>
</evidence>
<evidence type="ECO:0000256" key="2">
    <source>
        <dbReference type="ARBA" id="ARBA00007441"/>
    </source>
</evidence>
<dbReference type="AlphaFoldDB" id="A0AAN0KC67"/>
<protein>
    <recommendedName>
        <fullName evidence="6">alanine transaminase</fullName>
        <ecNumber evidence="6">2.6.1.2</ecNumber>
    </recommendedName>
</protein>
<keyword evidence="4" id="KW-0808">Transferase</keyword>
<evidence type="ECO:0000256" key="4">
    <source>
        <dbReference type="ARBA" id="ARBA00022679"/>
    </source>
</evidence>
<comment type="similarity">
    <text evidence="2">Belongs to the class-I pyridoxal-phosphate-dependent aminotransferase family.</text>
</comment>
<evidence type="ECO:0000256" key="5">
    <source>
        <dbReference type="ARBA" id="ARBA00022898"/>
    </source>
</evidence>
<evidence type="ECO:0000259" key="7">
    <source>
        <dbReference type="Pfam" id="PF00155"/>
    </source>
</evidence>
<dbReference type="PANTHER" id="PTHR43488">
    <property type="entry name" value="GLUTAMATE-PYRUVATE AMINOTRANSFERASE ALAA"/>
    <property type="match status" value="1"/>
</dbReference>
<dbReference type="CDD" id="cd00609">
    <property type="entry name" value="AAT_like"/>
    <property type="match status" value="1"/>
</dbReference>
<dbReference type="InterPro" id="IPR051926">
    <property type="entry name" value="Ala_Aminotransferase"/>
</dbReference>
<keyword evidence="3 8" id="KW-0032">Aminotransferase</keyword>
<dbReference type="InterPro" id="IPR015421">
    <property type="entry name" value="PyrdxlP-dep_Trfase_major"/>
</dbReference>
<reference evidence="8" key="1">
    <citation type="journal article" date="2024" name="Int. J. Syst. Evol. Microbiol.">
        <title>Brooklawnia propionicigenes sp. nov., a facultatively anaerobic, propionate-producing bacterium isolated from a methanogenic reactor treating waste from cattle farms.</title>
        <authorList>
            <person name="Akita Y."/>
            <person name="Ueki A."/>
            <person name="Tonouchi A."/>
            <person name="Sugawara Y."/>
            <person name="Honma S."/>
            <person name="Kaku N."/>
            <person name="Ueki K."/>
        </authorList>
    </citation>
    <scope>NUCLEOTIDE SEQUENCE</scope>
    <source>
        <strain evidence="8">SH051</strain>
    </source>
</reference>
<dbReference type="RefSeq" id="WP_286266945.1">
    <property type="nucleotide sequence ID" value="NZ_AP028056.1"/>
</dbReference>
<dbReference type="SUPFAM" id="SSF53383">
    <property type="entry name" value="PLP-dependent transferases"/>
    <property type="match status" value="1"/>
</dbReference>
<dbReference type="KEGG" id="broo:brsh051_03200"/>
<dbReference type="Gene3D" id="3.90.1150.10">
    <property type="entry name" value="Aspartate Aminotransferase, domain 1"/>
    <property type="match status" value="1"/>
</dbReference>
<dbReference type="InterPro" id="IPR004839">
    <property type="entry name" value="Aminotransferase_I/II_large"/>
</dbReference>
<comment type="cofactor">
    <cofactor evidence="1">
        <name>pyridoxal 5'-phosphate</name>
        <dbReference type="ChEBI" id="CHEBI:597326"/>
    </cofactor>
</comment>
<evidence type="ECO:0000313" key="8">
    <source>
        <dbReference type="EMBL" id="BEH01039.1"/>
    </source>
</evidence>
<dbReference type="PANTHER" id="PTHR43488:SF2">
    <property type="entry name" value="GLUTAMATE-PYRUVATE AMINOTRANSFERASE ALAA"/>
    <property type="match status" value="1"/>
</dbReference>
<keyword evidence="9" id="KW-1185">Reference proteome</keyword>
<dbReference type="Proteomes" id="UP001431656">
    <property type="component" value="Chromosome"/>
</dbReference>
<dbReference type="GO" id="GO:0004021">
    <property type="term" value="F:L-alanine:2-oxoglutarate aminotransferase activity"/>
    <property type="evidence" value="ECO:0007669"/>
    <property type="project" value="UniProtKB-EC"/>
</dbReference>
<evidence type="ECO:0000256" key="6">
    <source>
        <dbReference type="ARBA" id="ARBA00026106"/>
    </source>
</evidence>
<sequence>MSKYEQASRLQGVHYDVRGKNMVEAQRMEAEGQRVLHLNIGNLASFGFAPPETMVRTFITHLHESDGYSDARGIYSARTAVANYYQTRGLNVDVPQVLIGNGVSELISMILQAMTNIGDEILIPAPDYPLWTAQTVLSGGHPVHYLCDESNGWQPDIEDIKSKITRRTKAIVVINPNNPTGAVYSRELLQQIADIARENELVVLADEIYEKILYSGEHLNMAGLTGSDVLCFTFSGLSKAYRACGWRAGWLVSTGPLDDATDLFEGLQLLANMRMCANVPAQHAIQTALGGYQSIDDMVKPGGRFHDQLQVAHKLLNDIPGISCEPARGALYLFPHLNAEMFDIEDDEEWALGLLRRKKILISHGRGFNWPHPDHFRLVALPEESVLREAVGRIAEYCEETRVID</sequence>
<organism evidence="8 9">
    <name type="scientific">Brooklawnia propionicigenes</name>
    <dbReference type="NCBI Taxonomy" id="3041175"/>
    <lineage>
        <taxon>Bacteria</taxon>
        <taxon>Bacillati</taxon>
        <taxon>Actinomycetota</taxon>
        <taxon>Actinomycetes</taxon>
        <taxon>Propionibacteriales</taxon>
        <taxon>Propionibacteriaceae</taxon>
        <taxon>Brooklawnia</taxon>
    </lineage>
</organism>
<proteinExistence type="inferred from homology"/>
<accession>A0AAN0KC67</accession>
<dbReference type="GO" id="GO:0030170">
    <property type="term" value="F:pyridoxal phosphate binding"/>
    <property type="evidence" value="ECO:0007669"/>
    <property type="project" value="InterPro"/>
</dbReference>
<dbReference type="InterPro" id="IPR015424">
    <property type="entry name" value="PyrdxlP-dep_Trfase"/>
</dbReference>
<dbReference type="InterPro" id="IPR015422">
    <property type="entry name" value="PyrdxlP-dep_Trfase_small"/>
</dbReference>
<feature type="domain" description="Aminotransferase class I/classII large" evidence="7">
    <location>
        <begin position="35"/>
        <end position="394"/>
    </location>
</feature>